<dbReference type="RefSeq" id="WP_250581802.1">
    <property type="nucleotide sequence ID" value="NZ_JAMLJN010000005.1"/>
</dbReference>
<dbReference type="PROSITE" id="PS51257">
    <property type="entry name" value="PROKAR_LIPOPROTEIN"/>
    <property type="match status" value="1"/>
</dbReference>
<reference evidence="2 3" key="1">
    <citation type="submission" date="2022-05" db="EMBL/GenBank/DDBJ databases">
        <title>Flavobacterium sp., isolated from activated sludge.</title>
        <authorList>
            <person name="Ran Q."/>
        </authorList>
    </citation>
    <scope>NUCLEOTIDE SEQUENCE [LARGE SCALE GENOMIC DNA]</scope>
    <source>
        <strain evidence="2 3">HXWNR69</strain>
    </source>
</reference>
<evidence type="ECO:0000313" key="2">
    <source>
        <dbReference type="EMBL" id="MCL9770280.1"/>
    </source>
</evidence>
<sequence>MKKFIIPLFLSIAFLSVSCSSDSENTEESNFSIPINIGDYWTYDVDTEGTISRDSLFIQSEVQVNNFTYKKFETRNNTATGFYSSVLRNNKVRKNGSKLLLSGDVALSAQQNLPVNINLSLTDFVVFNSNAQNNQALNSSAVTGTINQTYNNYPLTITYSLQSYGGETFTSYTSPDGSNYSNVKSTKIKLNVGVTTVQNAGVISIPITVLAPQDFIISTLYLADGIGVVHVNTDTSYTINPLLPINLGIPSSATQNQKEYLDTYVIN</sequence>
<dbReference type="EMBL" id="JAMLJN010000005">
    <property type="protein sequence ID" value="MCL9770280.1"/>
    <property type="molecule type" value="Genomic_DNA"/>
</dbReference>
<evidence type="ECO:0000313" key="3">
    <source>
        <dbReference type="Proteomes" id="UP001203342"/>
    </source>
</evidence>
<comment type="caution">
    <text evidence="2">The sequence shown here is derived from an EMBL/GenBank/DDBJ whole genome shotgun (WGS) entry which is preliminary data.</text>
</comment>
<dbReference type="Proteomes" id="UP001203342">
    <property type="component" value="Unassembled WGS sequence"/>
</dbReference>
<keyword evidence="1" id="KW-0732">Signal</keyword>
<keyword evidence="3" id="KW-1185">Reference proteome</keyword>
<protein>
    <submittedName>
        <fullName evidence="2">Uncharacterized protein</fullName>
    </submittedName>
</protein>
<feature type="signal peptide" evidence="1">
    <location>
        <begin position="1"/>
        <end position="23"/>
    </location>
</feature>
<accession>A0ABT0TIN4</accession>
<proteinExistence type="predicted"/>
<name>A0ABT0TIN4_9FLAO</name>
<organism evidence="2 3">
    <name type="scientific">Flavobacterium fragile</name>
    <dbReference type="NCBI Taxonomy" id="2949085"/>
    <lineage>
        <taxon>Bacteria</taxon>
        <taxon>Pseudomonadati</taxon>
        <taxon>Bacteroidota</taxon>
        <taxon>Flavobacteriia</taxon>
        <taxon>Flavobacteriales</taxon>
        <taxon>Flavobacteriaceae</taxon>
        <taxon>Flavobacterium</taxon>
    </lineage>
</organism>
<gene>
    <name evidence="2" type="ORF">NAT47_07610</name>
</gene>
<feature type="chain" id="PRO_5047096564" evidence="1">
    <location>
        <begin position="24"/>
        <end position="267"/>
    </location>
</feature>
<evidence type="ECO:0000256" key="1">
    <source>
        <dbReference type="SAM" id="SignalP"/>
    </source>
</evidence>